<evidence type="ECO:0000313" key="2">
    <source>
        <dbReference type="EMBL" id="VDO11792.1"/>
    </source>
</evidence>
<feature type="compositionally biased region" description="Polar residues" evidence="1">
    <location>
        <begin position="140"/>
        <end position="157"/>
    </location>
</feature>
<gene>
    <name evidence="2" type="ORF">HNAJ_LOCUS11947</name>
</gene>
<feature type="compositionally biased region" description="Polar residues" evidence="1">
    <location>
        <begin position="191"/>
        <end position="214"/>
    </location>
</feature>
<evidence type="ECO:0000256" key="1">
    <source>
        <dbReference type="SAM" id="MobiDB-lite"/>
    </source>
</evidence>
<dbReference type="WBParaSite" id="HNAJ_0001195801-mRNA-1">
    <property type="protein sequence ID" value="HNAJ_0001195801-mRNA-1"/>
    <property type="gene ID" value="HNAJ_0001195801"/>
</dbReference>
<feature type="compositionally biased region" description="Basic residues" evidence="1">
    <location>
        <begin position="258"/>
        <end position="272"/>
    </location>
</feature>
<accession>A0A0R3TVU6</accession>
<protein>
    <submittedName>
        <fullName evidence="4">YTH domain-containing protein</fullName>
    </submittedName>
</protein>
<evidence type="ECO:0000313" key="4">
    <source>
        <dbReference type="WBParaSite" id="HNAJ_0001195801-mRNA-1"/>
    </source>
</evidence>
<name>A0A0R3TVU6_RODNA</name>
<feature type="compositionally biased region" description="Basic residues" evidence="1">
    <location>
        <begin position="330"/>
        <end position="341"/>
    </location>
</feature>
<evidence type="ECO:0000313" key="3">
    <source>
        <dbReference type="Proteomes" id="UP000278807"/>
    </source>
</evidence>
<organism evidence="4">
    <name type="scientific">Rodentolepis nana</name>
    <name type="common">Dwarf tapeworm</name>
    <name type="synonym">Hymenolepis nana</name>
    <dbReference type="NCBI Taxonomy" id="102285"/>
    <lineage>
        <taxon>Eukaryota</taxon>
        <taxon>Metazoa</taxon>
        <taxon>Spiralia</taxon>
        <taxon>Lophotrochozoa</taxon>
        <taxon>Platyhelminthes</taxon>
        <taxon>Cestoda</taxon>
        <taxon>Eucestoda</taxon>
        <taxon>Cyclophyllidea</taxon>
        <taxon>Hymenolepididae</taxon>
        <taxon>Rodentolepis</taxon>
    </lineage>
</organism>
<reference evidence="2 3" key="2">
    <citation type="submission" date="2018-11" db="EMBL/GenBank/DDBJ databases">
        <authorList>
            <consortium name="Pathogen Informatics"/>
        </authorList>
    </citation>
    <scope>NUCLEOTIDE SEQUENCE [LARGE SCALE GENOMIC DNA]</scope>
</reference>
<feature type="region of interest" description="Disordered" evidence="1">
    <location>
        <begin position="315"/>
        <end position="347"/>
    </location>
</feature>
<reference evidence="4" key="1">
    <citation type="submission" date="2017-02" db="UniProtKB">
        <authorList>
            <consortium name="WormBaseParasite"/>
        </authorList>
    </citation>
    <scope>IDENTIFICATION</scope>
</reference>
<dbReference type="OrthoDB" id="6264129at2759"/>
<feature type="region of interest" description="Disordered" evidence="1">
    <location>
        <begin position="130"/>
        <end position="226"/>
    </location>
</feature>
<keyword evidence="3" id="KW-1185">Reference proteome</keyword>
<dbReference type="EMBL" id="UZAE01013909">
    <property type="protein sequence ID" value="VDO11792.1"/>
    <property type="molecule type" value="Genomic_DNA"/>
</dbReference>
<proteinExistence type="predicted"/>
<sequence>MAPTLKTEAQCLETPLNKKTLKDVAEKVEPETGNSPFYNVVVKNAAVRLKSAEKGGKKLKSFKFKKVDEMHVDERGNMVTLGVERKKNKMVCLAMKFGVIDEREKFQDLAKWSNPLIRFSTRNYALNDVKEDKSELKMEQATSSGYETAPNRNQNRARSQHPPFSLRQSGEPPRFPSRYSSSSKGDYYLTDGSQGLSSRYRTNSIGSPYHQVNKNRFKSNDMESLPPSEFSAYSMRSPNVVSTSVSYAGPNGSTARIYRPRSQKAPRSSRKKNLLDIRSDDSDESAFINSTIRERRGGGRKKELVPIDYAVPKESRNFHRLNRQPLTAGSRKRKSRSHDRSHRNDSPVTCPVIYLLWDSSGEEEEESDYEYAESPSNYRDSLYSSASECSGKLENAEMLLRELHRQRNVRHR</sequence>
<feature type="region of interest" description="Disordered" evidence="1">
    <location>
        <begin position="246"/>
        <end position="277"/>
    </location>
</feature>
<dbReference type="AlphaFoldDB" id="A0A0R3TVU6"/>
<dbReference type="Proteomes" id="UP000278807">
    <property type="component" value="Unassembled WGS sequence"/>
</dbReference>